<dbReference type="CDD" id="cd14008">
    <property type="entry name" value="STKc_LKB1_CaMKK"/>
    <property type="match status" value="1"/>
</dbReference>
<feature type="compositionally biased region" description="Polar residues" evidence="4">
    <location>
        <begin position="546"/>
        <end position="556"/>
    </location>
</feature>
<evidence type="ECO:0000256" key="4">
    <source>
        <dbReference type="SAM" id="MobiDB-lite"/>
    </source>
</evidence>
<dbReference type="Gene3D" id="3.30.200.20">
    <property type="entry name" value="Phosphorylase Kinase, domain 1"/>
    <property type="match status" value="1"/>
</dbReference>
<keyword evidence="1 3" id="KW-0547">Nucleotide-binding</keyword>
<evidence type="ECO:0000256" key="2">
    <source>
        <dbReference type="ARBA" id="ARBA00022840"/>
    </source>
</evidence>
<feature type="compositionally biased region" description="Basic and acidic residues" evidence="4">
    <location>
        <begin position="507"/>
        <end position="527"/>
    </location>
</feature>
<dbReference type="InterPro" id="IPR008271">
    <property type="entry name" value="Ser/Thr_kinase_AS"/>
</dbReference>
<sequence length="714" mass="79117">MPPTSQEETSVEEKVGIVPSHGISIDIPSTGEGDGSRPATVRHISTPAYESPIRHHQRKKSSAKEVKESLHAHSEYTNSEDEGGAIHRINQYIIKQEIGRGSFGAVHLAVDQHGVEYAVKEFSKSRLRKRAQSNILRRPHGGPRRTGTGHLAAGVGFNSPLHRNSSSDITDREGDGNPLFLIKEEIAVMKKLDHGNLVSLIEVLDDPNEDSLYMVLEMCKKGVIMKVGMEEQADPYDDESCRCWFRDLILGIEYLHAQGVVHRDIKPDNLLLTEDDVLKIVDFGVSEIFEKHSDMTTVKSAGSPAFLPPELCVARHGGISGKAADIWSMGVTLYCLRFGRIPFEQPGVLQLYESIKNDEIDLTSGPTVDDNFKDLMKRLLEKDPATRIRMDALRKHPWVTKDGKDPLLSAEENTANIVEPPTEEEKNQAITGNLSNIVVLMKAVKRFKNIISHKRPSGLQGILGKDTRMVQPPLSMSRPEKRPLFHKTRSVDTHDRRPIEQALATEGIHRDVELEGFEKSLPDREDTAISYSPKTPKRPSEHDPEQSPSSPTNNKRMLNAHPHAHRPPAHAATAPMPVPHGGRGQAHDPLSDHLYLGLGPGGSSRTPSPPCVSESPPAAETNIYETAYDMEVERLRAANGRAATLFLTRRVERNEAYQNDERFMRNDSGDAPKVKSGFARVLEQARVKAAKGEKSPHDQADSDGVDDVKMDDAT</sequence>
<dbReference type="GO" id="GO:0005524">
    <property type="term" value="F:ATP binding"/>
    <property type="evidence" value="ECO:0007669"/>
    <property type="project" value="UniProtKB-UniRule"/>
</dbReference>
<reference evidence="6" key="1">
    <citation type="submission" date="2021-03" db="EMBL/GenBank/DDBJ databases">
        <authorList>
            <person name="Tagirdzhanova G."/>
        </authorList>
    </citation>
    <scope>NUCLEOTIDE SEQUENCE</scope>
</reference>
<protein>
    <recommendedName>
        <fullName evidence="5">Protein kinase domain-containing protein</fullName>
    </recommendedName>
</protein>
<feature type="compositionally biased region" description="Basic and acidic residues" evidence="4">
    <location>
        <begin position="62"/>
        <end position="74"/>
    </location>
</feature>
<evidence type="ECO:0000259" key="5">
    <source>
        <dbReference type="PROSITE" id="PS50011"/>
    </source>
</evidence>
<dbReference type="SMART" id="SM00220">
    <property type="entry name" value="S_TKc"/>
    <property type="match status" value="1"/>
</dbReference>
<feature type="region of interest" description="Disordered" evidence="4">
    <location>
        <begin position="687"/>
        <end position="714"/>
    </location>
</feature>
<dbReference type="Proteomes" id="UP000664534">
    <property type="component" value="Unassembled WGS sequence"/>
</dbReference>
<dbReference type="PROSITE" id="PS50011">
    <property type="entry name" value="PROTEIN_KINASE_DOM"/>
    <property type="match status" value="1"/>
</dbReference>
<evidence type="ECO:0000256" key="1">
    <source>
        <dbReference type="ARBA" id="ARBA00022741"/>
    </source>
</evidence>
<dbReference type="EMBL" id="CAJPDT010000001">
    <property type="protein sequence ID" value="CAF9904948.1"/>
    <property type="molecule type" value="Genomic_DNA"/>
</dbReference>
<dbReference type="SUPFAM" id="SSF56112">
    <property type="entry name" value="Protein kinase-like (PK-like)"/>
    <property type="match status" value="1"/>
</dbReference>
<evidence type="ECO:0000256" key="3">
    <source>
        <dbReference type="PROSITE-ProRule" id="PRU10141"/>
    </source>
</evidence>
<dbReference type="GO" id="GO:0004683">
    <property type="term" value="F:calcium/calmodulin-dependent protein kinase activity"/>
    <property type="evidence" value="ECO:0007669"/>
    <property type="project" value="TreeGrafter"/>
</dbReference>
<dbReference type="PROSITE" id="PS00108">
    <property type="entry name" value="PROTEIN_KINASE_ST"/>
    <property type="match status" value="1"/>
</dbReference>
<dbReference type="PANTHER" id="PTHR24346">
    <property type="entry name" value="MAP/MICROTUBULE AFFINITY-REGULATING KINASE"/>
    <property type="match status" value="1"/>
</dbReference>
<comment type="caution">
    <text evidence="6">The sequence shown here is derived from an EMBL/GenBank/DDBJ whole genome shotgun (WGS) entry which is preliminary data.</text>
</comment>
<dbReference type="InterPro" id="IPR000719">
    <property type="entry name" value="Prot_kinase_dom"/>
</dbReference>
<dbReference type="Gene3D" id="1.10.510.10">
    <property type="entry name" value="Transferase(Phosphotransferase) domain 1"/>
    <property type="match status" value="1"/>
</dbReference>
<accession>A0A8H3EI21</accession>
<dbReference type="Pfam" id="PF00069">
    <property type="entry name" value="Pkinase"/>
    <property type="match status" value="1"/>
</dbReference>
<dbReference type="GO" id="GO:0005737">
    <property type="term" value="C:cytoplasm"/>
    <property type="evidence" value="ECO:0007669"/>
    <property type="project" value="TreeGrafter"/>
</dbReference>
<dbReference type="FunFam" id="1.10.510.10:FF:000995">
    <property type="entry name" value="BcCMK3, calcium/calmodulin-dependent protein kinase"/>
    <property type="match status" value="1"/>
</dbReference>
<feature type="domain" description="Protein kinase" evidence="5">
    <location>
        <begin position="92"/>
        <end position="399"/>
    </location>
</feature>
<feature type="binding site" evidence="3">
    <location>
        <position position="120"/>
    </location>
    <ligand>
        <name>ATP</name>
        <dbReference type="ChEBI" id="CHEBI:30616"/>
    </ligand>
</feature>
<dbReference type="InterPro" id="IPR017441">
    <property type="entry name" value="Protein_kinase_ATP_BS"/>
</dbReference>
<dbReference type="PANTHER" id="PTHR24346:SF77">
    <property type="entry name" value="SERINE THREONINE PROTEIN KINASE"/>
    <property type="match status" value="1"/>
</dbReference>
<dbReference type="GO" id="GO:0035556">
    <property type="term" value="P:intracellular signal transduction"/>
    <property type="evidence" value="ECO:0007669"/>
    <property type="project" value="TreeGrafter"/>
</dbReference>
<name>A0A8H3EI21_9LECA</name>
<feature type="region of interest" description="Disordered" evidence="4">
    <location>
        <begin position="473"/>
        <end position="617"/>
    </location>
</feature>
<dbReference type="InterPro" id="IPR011009">
    <property type="entry name" value="Kinase-like_dom_sf"/>
</dbReference>
<feature type="compositionally biased region" description="Basic and acidic residues" evidence="4">
    <location>
        <begin position="478"/>
        <end position="499"/>
    </location>
</feature>
<keyword evidence="7" id="KW-1185">Reference proteome</keyword>
<dbReference type="AlphaFoldDB" id="A0A8H3EI21"/>
<dbReference type="FunFam" id="3.30.200.20:FF:000447">
    <property type="entry name" value="Calcium/calmodulin dependent protein kinase"/>
    <property type="match status" value="1"/>
</dbReference>
<dbReference type="GO" id="GO:0005516">
    <property type="term" value="F:calmodulin binding"/>
    <property type="evidence" value="ECO:0007669"/>
    <property type="project" value="TreeGrafter"/>
</dbReference>
<evidence type="ECO:0000313" key="7">
    <source>
        <dbReference type="Proteomes" id="UP000664534"/>
    </source>
</evidence>
<dbReference type="PROSITE" id="PS00107">
    <property type="entry name" value="PROTEIN_KINASE_ATP"/>
    <property type="match status" value="1"/>
</dbReference>
<gene>
    <name evidence="6" type="ORF">IMSHALPRED_000220</name>
</gene>
<feature type="region of interest" description="Disordered" evidence="4">
    <location>
        <begin position="1"/>
        <end position="79"/>
    </location>
</feature>
<dbReference type="OrthoDB" id="68483at2759"/>
<keyword evidence="2 3" id="KW-0067">ATP-binding</keyword>
<organism evidence="6 7">
    <name type="scientific">Imshaugia aleurites</name>
    <dbReference type="NCBI Taxonomy" id="172621"/>
    <lineage>
        <taxon>Eukaryota</taxon>
        <taxon>Fungi</taxon>
        <taxon>Dikarya</taxon>
        <taxon>Ascomycota</taxon>
        <taxon>Pezizomycotina</taxon>
        <taxon>Lecanoromycetes</taxon>
        <taxon>OSLEUM clade</taxon>
        <taxon>Lecanoromycetidae</taxon>
        <taxon>Lecanorales</taxon>
        <taxon>Lecanorineae</taxon>
        <taxon>Parmeliaceae</taxon>
        <taxon>Imshaugia</taxon>
    </lineage>
</organism>
<proteinExistence type="predicted"/>
<evidence type="ECO:0000313" key="6">
    <source>
        <dbReference type="EMBL" id="CAF9904948.1"/>
    </source>
</evidence>